<feature type="transmembrane region" description="Helical" evidence="6">
    <location>
        <begin position="75"/>
        <end position="97"/>
    </location>
</feature>
<dbReference type="Pfam" id="PF01490">
    <property type="entry name" value="Aa_trans"/>
    <property type="match status" value="1"/>
</dbReference>
<proteinExistence type="predicted"/>
<evidence type="ECO:0000313" key="8">
    <source>
        <dbReference type="EMBL" id="PIO70192.1"/>
    </source>
</evidence>
<evidence type="ECO:0000256" key="2">
    <source>
        <dbReference type="ARBA" id="ARBA00022692"/>
    </source>
</evidence>
<keyword evidence="2 6" id="KW-0812">Transmembrane</keyword>
<keyword evidence="9" id="KW-1185">Reference proteome</keyword>
<sequence length="297" mass="32448">MNTDIMLVSPTDCPEQIKLPPAANKENRRKDGVSATAVLTNFICGMMGPGCFSVALSFEQAGLWELIFHEKFSHLSLPAVTNFSGVTIAAGGLMYAFEGQAMVLALENRLKMSSDMIGLTGVLSTSMNVVMLIYAFLGFFGYLTFGPSVAGSLTLNLSNSGQFTLPFLTAFGDPQQQAVFAGAFLFVVGVGMGTVFWMLVERRRHAQKLELLREQEKAAKAAEAKAIAKAKAKQRKIKKIMKKKRYKKPPPPVKASKLLKKTLAQFLESQTQSIASEMELEESTKPPRQLDTPATKV</sequence>
<feature type="domain" description="Amino acid transporter transmembrane" evidence="7">
    <location>
        <begin position="69"/>
        <end position="161"/>
    </location>
</feature>
<keyword evidence="3 6" id="KW-1133">Transmembrane helix</keyword>
<keyword evidence="4 6" id="KW-0472">Membrane</keyword>
<feature type="transmembrane region" description="Helical" evidence="6">
    <location>
        <begin position="33"/>
        <end position="55"/>
    </location>
</feature>
<feature type="transmembrane region" description="Helical" evidence="6">
    <location>
        <begin position="117"/>
        <end position="143"/>
    </location>
</feature>
<protein>
    <recommendedName>
        <fullName evidence="7">Amino acid transporter transmembrane domain-containing protein</fullName>
    </recommendedName>
</protein>
<evidence type="ECO:0000256" key="1">
    <source>
        <dbReference type="ARBA" id="ARBA00004370"/>
    </source>
</evidence>
<dbReference type="InterPro" id="IPR013057">
    <property type="entry name" value="AA_transpt_TM"/>
</dbReference>
<evidence type="ECO:0000256" key="3">
    <source>
        <dbReference type="ARBA" id="ARBA00022989"/>
    </source>
</evidence>
<feature type="transmembrane region" description="Helical" evidence="6">
    <location>
        <begin position="178"/>
        <end position="200"/>
    </location>
</feature>
<gene>
    <name evidence="8" type="ORF">TELCIR_07960</name>
</gene>
<evidence type="ECO:0000259" key="7">
    <source>
        <dbReference type="Pfam" id="PF01490"/>
    </source>
</evidence>
<evidence type="ECO:0000256" key="5">
    <source>
        <dbReference type="SAM" id="MobiDB-lite"/>
    </source>
</evidence>
<name>A0A2G9UKC9_TELCI</name>
<accession>A0A2G9UKC9</accession>
<feature type="region of interest" description="Disordered" evidence="5">
    <location>
        <begin position="276"/>
        <end position="297"/>
    </location>
</feature>
<evidence type="ECO:0000256" key="4">
    <source>
        <dbReference type="ARBA" id="ARBA00023136"/>
    </source>
</evidence>
<dbReference type="Proteomes" id="UP000230423">
    <property type="component" value="Unassembled WGS sequence"/>
</dbReference>
<dbReference type="AlphaFoldDB" id="A0A2G9UKC9"/>
<dbReference type="OrthoDB" id="1684102at2759"/>
<reference evidence="8 9" key="1">
    <citation type="submission" date="2015-09" db="EMBL/GenBank/DDBJ databases">
        <title>Draft genome of the parasitic nematode Teladorsagia circumcincta isolate WARC Sus (inbred).</title>
        <authorList>
            <person name="Mitreva M."/>
        </authorList>
    </citation>
    <scope>NUCLEOTIDE SEQUENCE [LARGE SCALE GENOMIC DNA]</scope>
    <source>
        <strain evidence="8 9">S</strain>
    </source>
</reference>
<evidence type="ECO:0000313" key="9">
    <source>
        <dbReference type="Proteomes" id="UP000230423"/>
    </source>
</evidence>
<dbReference type="GO" id="GO:0016020">
    <property type="term" value="C:membrane"/>
    <property type="evidence" value="ECO:0007669"/>
    <property type="project" value="UniProtKB-SubCell"/>
</dbReference>
<comment type="subcellular location">
    <subcellularLocation>
        <location evidence="1">Membrane</location>
    </subcellularLocation>
</comment>
<evidence type="ECO:0000256" key="6">
    <source>
        <dbReference type="SAM" id="Phobius"/>
    </source>
</evidence>
<organism evidence="8 9">
    <name type="scientific">Teladorsagia circumcincta</name>
    <name type="common">Brown stomach worm</name>
    <name type="synonym">Ostertagia circumcincta</name>
    <dbReference type="NCBI Taxonomy" id="45464"/>
    <lineage>
        <taxon>Eukaryota</taxon>
        <taxon>Metazoa</taxon>
        <taxon>Ecdysozoa</taxon>
        <taxon>Nematoda</taxon>
        <taxon>Chromadorea</taxon>
        <taxon>Rhabditida</taxon>
        <taxon>Rhabditina</taxon>
        <taxon>Rhabditomorpha</taxon>
        <taxon>Strongyloidea</taxon>
        <taxon>Trichostrongylidae</taxon>
        <taxon>Teladorsagia</taxon>
    </lineage>
</organism>
<dbReference type="EMBL" id="KZ346358">
    <property type="protein sequence ID" value="PIO70192.1"/>
    <property type="molecule type" value="Genomic_DNA"/>
</dbReference>